<proteinExistence type="inferred from homology"/>
<dbReference type="Pfam" id="PF08612">
    <property type="entry name" value="Med20"/>
    <property type="match status" value="1"/>
</dbReference>
<feature type="region of interest" description="Disordered" evidence="5">
    <location>
        <begin position="56"/>
        <end position="95"/>
    </location>
</feature>
<dbReference type="InterPro" id="IPR013921">
    <property type="entry name" value="Mediator_Med20"/>
</dbReference>
<evidence type="ECO:0000256" key="5">
    <source>
        <dbReference type="SAM" id="MobiDB-lite"/>
    </source>
</evidence>
<dbReference type="OrthoDB" id="1854899at2759"/>
<dbReference type="GO" id="GO:0006357">
    <property type="term" value="P:regulation of transcription by RNA polymerase II"/>
    <property type="evidence" value="ECO:0007669"/>
    <property type="project" value="InterPro"/>
</dbReference>
<accession>A0A6A6T0Y4</accession>
<keyword evidence="4" id="KW-0010">Activator</keyword>
<sequence length="280" mass="30432">MKYSGLYFIPAHANASEASSTIFHSLTESIERQFSTTSPQNFWTLQHRLLRSNAASNATPAPIKPEPTNPSIKPEPTSAAPTPTANPQPSTSSDKLISITPQSQGTLITIPSAQTESHFAFLTNKLSPLWQFRHALQIPHGVVYNIGQFTIHMGEMKANRPSGSGGSGNLSPGVVVCVSTEIGEGSDGDVRMGNDGYMALNGDAMEGIRGDGEDREGEEEVDVSDAEDLIRDVWRTMRTDIDFGKAEVREVMLGKEGVNETQQSEATVVRMWCEVLRLRG</sequence>
<dbReference type="GO" id="GO:0003712">
    <property type="term" value="F:transcription coregulator activity"/>
    <property type="evidence" value="ECO:0007669"/>
    <property type="project" value="InterPro"/>
</dbReference>
<reference evidence="6" key="1">
    <citation type="journal article" date="2020" name="Stud. Mycol.">
        <title>101 Dothideomycetes genomes: a test case for predicting lifestyles and emergence of pathogens.</title>
        <authorList>
            <person name="Haridas S."/>
            <person name="Albert R."/>
            <person name="Binder M."/>
            <person name="Bloem J."/>
            <person name="Labutti K."/>
            <person name="Salamov A."/>
            <person name="Andreopoulos B."/>
            <person name="Baker S."/>
            <person name="Barry K."/>
            <person name="Bills G."/>
            <person name="Bluhm B."/>
            <person name="Cannon C."/>
            <person name="Castanera R."/>
            <person name="Culley D."/>
            <person name="Daum C."/>
            <person name="Ezra D."/>
            <person name="Gonzalez J."/>
            <person name="Henrissat B."/>
            <person name="Kuo A."/>
            <person name="Liang C."/>
            <person name="Lipzen A."/>
            <person name="Lutzoni F."/>
            <person name="Magnuson J."/>
            <person name="Mondo S."/>
            <person name="Nolan M."/>
            <person name="Ohm R."/>
            <person name="Pangilinan J."/>
            <person name="Park H.-J."/>
            <person name="Ramirez L."/>
            <person name="Alfaro M."/>
            <person name="Sun H."/>
            <person name="Tritt A."/>
            <person name="Yoshinaga Y."/>
            <person name="Zwiers L.-H."/>
            <person name="Turgeon B."/>
            <person name="Goodwin S."/>
            <person name="Spatafora J."/>
            <person name="Crous P."/>
            <person name="Grigoriev I."/>
        </authorList>
    </citation>
    <scope>NUCLEOTIDE SEQUENCE</scope>
    <source>
        <strain evidence="6">CBS 122681</strain>
    </source>
</reference>
<comment type="subunit">
    <text evidence="4">Component of the Mediator complex.</text>
</comment>
<evidence type="ECO:0000256" key="4">
    <source>
        <dbReference type="RuleBase" id="RU364152"/>
    </source>
</evidence>
<keyword evidence="3 4" id="KW-0539">Nucleus</keyword>
<comment type="similarity">
    <text evidence="2 4">Belongs to the Mediator complex subunit 20 family.</text>
</comment>
<dbReference type="EMBL" id="MU004408">
    <property type="protein sequence ID" value="KAF2652174.1"/>
    <property type="molecule type" value="Genomic_DNA"/>
</dbReference>
<keyword evidence="4" id="KW-0805">Transcription regulation</keyword>
<comment type="subcellular location">
    <subcellularLocation>
        <location evidence="1 4">Nucleus</location>
    </subcellularLocation>
</comment>
<evidence type="ECO:0000256" key="3">
    <source>
        <dbReference type="ARBA" id="ARBA00023242"/>
    </source>
</evidence>
<gene>
    <name evidence="4" type="primary">MED20</name>
    <name evidence="6" type="ORF">K491DRAFT_664286</name>
</gene>
<organism evidence="6 7">
    <name type="scientific">Lophiostoma macrostomum CBS 122681</name>
    <dbReference type="NCBI Taxonomy" id="1314788"/>
    <lineage>
        <taxon>Eukaryota</taxon>
        <taxon>Fungi</taxon>
        <taxon>Dikarya</taxon>
        <taxon>Ascomycota</taxon>
        <taxon>Pezizomycotina</taxon>
        <taxon>Dothideomycetes</taxon>
        <taxon>Pleosporomycetidae</taxon>
        <taxon>Pleosporales</taxon>
        <taxon>Lophiostomataceae</taxon>
        <taxon>Lophiostoma</taxon>
    </lineage>
</organism>
<feature type="compositionally biased region" description="Low complexity" evidence="5">
    <location>
        <begin position="74"/>
        <end position="93"/>
    </location>
</feature>
<name>A0A6A6T0Y4_9PLEO</name>
<keyword evidence="4" id="KW-0804">Transcription</keyword>
<evidence type="ECO:0000256" key="2">
    <source>
        <dbReference type="ARBA" id="ARBA00010743"/>
    </source>
</evidence>
<evidence type="ECO:0000313" key="7">
    <source>
        <dbReference type="Proteomes" id="UP000799324"/>
    </source>
</evidence>
<dbReference type="GO" id="GO:0016592">
    <property type="term" value="C:mediator complex"/>
    <property type="evidence" value="ECO:0007669"/>
    <property type="project" value="InterPro"/>
</dbReference>
<evidence type="ECO:0000256" key="1">
    <source>
        <dbReference type="ARBA" id="ARBA00004123"/>
    </source>
</evidence>
<dbReference type="Proteomes" id="UP000799324">
    <property type="component" value="Unassembled WGS sequence"/>
</dbReference>
<protein>
    <recommendedName>
        <fullName evidence="4">Mediator of RNA polymerase II transcription subunit 20</fullName>
    </recommendedName>
    <alternativeName>
        <fullName evidence="4">Mediator complex subunit 20</fullName>
    </alternativeName>
</protein>
<evidence type="ECO:0000313" key="6">
    <source>
        <dbReference type="EMBL" id="KAF2652174.1"/>
    </source>
</evidence>
<dbReference type="AlphaFoldDB" id="A0A6A6T0Y4"/>
<comment type="function">
    <text evidence="4">Component of the Mediator complex, a coactivator involved in the regulated transcription of nearly all RNA polymerase II-dependent genes. Mediator functions as a bridge to convey information from gene-specific regulatory proteins to the basal RNA polymerase II transcription machinery. Mediator is recruited to promoters by direct interactions with regulatory proteins and serves as a scaffold for the assembly of a functional preinitiation complex with RNA polymerase II and the general transcription factors.</text>
</comment>
<keyword evidence="7" id="KW-1185">Reference proteome</keyword>